<sequence>MSGFRPARSDRGDRSAGRRLSWSFGLLIGLVVLTGVVALTGALLQHSALDDLTHRVTPTQEANLRLRGELADSSRRMNAYLLTGDPAQLAAFLSSRNEFRGPLTEALTHAPADARPYLSAQERPIQDYLRITDQVQTATPGSPGAAALAVAAQVPYKAFEATNAELDGRLTHDADELSDRADLIAGSAGAATCALLVLATVLALIAGLHTVRGITRPLAGIRTVLGRLAQGDHGARAPDRGPAEVRAVAHAVNVLADENDRLRRLDAERDRLATAARQAGIGIRSGLDLDQILDEAVRGLGEALRADHVLVLQADDGGGPDVPVVRAWSADRGSLPSEELLRLPPAPAEIIQEHYAQDTSWSVDDVRPHLASGSALPGAPGSFGTTGPPPEVRAALTAMGVVAVLATPFGSGTEAMGAVVLARSRPGDVWLPMEVEAVESIAAGLGRAVRQSRTYRQETELVDRLKALDKAKNDFLSTVSHELRTPLTSIIGYVELLANDSGPLSDGQRHMVEVVDRNAARLRNLIEDLLTISRVESGAFTSERLPVDLRQLVNSSVEAIRPAAMAVPVTLNQVPAEDDLIVLGDVHQLDRVLMNLLTNAVKFTPPGGLVTVSTSRGDGEAVLTVGDTGIGIPEKDQKDLFHRFFRASNVTELAIPGTGLGLAIVRSIVTNHEGRLEIHSAEGEGTTVITHLPLLPDTPG</sequence>
<dbReference type="SUPFAM" id="SSF47384">
    <property type="entry name" value="Homodimeric domain of signal transducing histidine kinase"/>
    <property type="match status" value="1"/>
</dbReference>
<dbReference type="InterPro" id="IPR003018">
    <property type="entry name" value="GAF"/>
</dbReference>
<keyword evidence="15" id="KW-0067">ATP-binding</keyword>
<dbReference type="FunFam" id="3.30.565.10:FF:000006">
    <property type="entry name" value="Sensor histidine kinase WalK"/>
    <property type="match status" value="1"/>
</dbReference>
<dbReference type="InterPro" id="IPR003594">
    <property type="entry name" value="HATPase_dom"/>
</dbReference>
<dbReference type="GO" id="GO:0005524">
    <property type="term" value="F:ATP binding"/>
    <property type="evidence" value="ECO:0007669"/>
    <property type="project" value="UniProtKB-KW"/>
</dbReference>
<dbReference type="Gene3D" id="3.30.450.40">
    <property type="match status" value="1"/>
</dbReference>
<comment type="cofactor">
    <cofactor evidence="2">
        <name>a divalent metal cation</name>
        <dbReference type="ChEBI" id="CHEBI:60240"/>
    </cofactor>
</comment>
<dbReference type="Pfam" id="PF01590">
    <property type="entry name" value="GAF"/>
    <property type="match status" value="1"/>
</dbReference>
<dbReference type="Pfam" id="PF00672">
    <property type="entry name" value="HAMP"/>
    <property type="match status" value="1"/>
</dbReference>
<evidence type="ECO:0000259" key="14">
    <source>
        <dbReference type="PROSITE" id="PS50885"/>
    </source>
</evidence>
<dbReference type="SMART" id="SM00388">
    <property type="entry name" value="HisKA"/>
    <property type="match status" value="1"/>
</dbReference>
<dbReference type="Pfam" id="PF00512">
    <property type="entry name" value="HisKA"/>
    <property type="match status" value="1"/>
</dbReference>
<evidence type="ECO:0000256" key="8">
    <source>
        <dbReference type="ARBA" id="ARBA00022777"/>
    </source>
</evidence>
<gene>
    <name evidence="15" type="ORF">ABWK59_06325</name>
</gene>
<dbReference type="PROSITE" id="PS50885">
    <property type="entry name" value="HAMP"/>
    <property type="match status" value="1"/>
</dbReference>
<dbReference type="PRINTS" id="PR00344">
    <property type="entry name" value="BCTRLSENSOR"/>
</dbReference>
<dbReference type="InterPro" id="IPR029016">
    <property type="entry name" value="GAF-like_dom_sf"/>
</dbReference>
<name>A0AAU8JT93_9ACTN</name>
<dbReference type="CDD" id="cd00082">
    <property type="entry name" value="HisKA"/>
    <property type="match status" value="1"/>
</dbReference>
<dbReference type="SUPFAM" id="SSF158472">
    <property type="entry name" value="HAMP domain-like"/>
    <property type="match status" value="1"/>
</dbReference>
<feature type="transmembrane region" description="Helical" evidence="12">
    <location>
        <begin position="20"/>
        <end position="44"/>
    </location>
</feature>
<dbReference type="AlphaFoldDB" id="A0AAU8JT93"/>
<comment type="catalytic activity">
    <reaction evidence="1">
        <text>ATP + protein L-histidine = ADP + protein N-phospho-L-histidine.</text>
        <dbReference type="EC" id="2.7.13.3"/>
    </reaction>
</comment>
<evidence type="ECO:0000313" key="15">
    <source>
        <dbReference type="EMBL" id="XCM78568.1"/>
    </source>
</evidence>
<evidence type="ECO:0000256" key="5">
    <source>
        <dbReference type="ARBA" id="ARBA00022553"/>
    </source>
</evidence>
<dbReference type="GO" id="GO:0005886">
    <property type="term" value="C:plasma membrane"/>
    <property type="evidence" value="ECO:0007669"/>
    <property type="project" value="UniProtKB-SubCell"/>
</dbReference>
<dbReference type="InterPro" id="IPR003661">
    <property type="entry name" value="HisK_dim/P_dom"/>
</dbReference>
<dbReference type="EC" id="2.7.13.3" evidence="4"/>
<evidence type="ECO:0000256" key="2">
    <source>
        <dbReference type="ARBA" id="ARBA00001968"/>
    </source>
</evidence>
<dbReference type="Pfam" id="PF02518">
    <property type="entry name" value="HATPase_c"/>
    <property type="match status" value="1"/>
</dbReference>
<proteinExistence type="predicted"/>
<dbReference type="EMBL" id="CP159872">
    <property type="protein sequence ID" value="XCM78568.1"/>
    <property type="molecule type" value="Genomic_DNA"/>
</dbReference>
<evidence type="ECO:0000256" key="3">
    <source>
        <dbReference type="ARBA" id="ARBA00004236"/>
    </source>
</evidence>
<keyword evidence="10" id="KW-0902">Two-component regulatory system</keyword>
<dbReference type="SUPFAM" id="SSF55874">
    <property type="entry name" value="ATPase domain of HSP90 chaperone/DNA topoisomerase II/histidine kinase"/>
    <property type="match status" value="1"/>
</dbReference>
<dbReference type="SMART" id="SM00304">
    <property type="entry name" value="HAMP"/>
    <property type="match status" value="1"/>
</dbReference>
<evidence type="ECO:0000256" key="12">
    <source>
        <dbReference type="SAM" id="Phobius"/>
    </source>
</evidence>
<dbReference type="InterPro" id="IPR003660">
    <property type="entry name" value="HAMP_dom"/>
</dbReference>
<comment type="subcellular location">
    <subcellularLocation>
        <location evidence="3">Cell membrane</location>
    </subcellularLocation>
</comment>
<dbReference type="InterPro" id="IPR036890">
    <property type="entry name" value="HATPase_C_sf"/>
</dbReference>
<evidence type="ECO:0000256" key="4">
    <source>
        <dbReference type="ARBA" id="ARBA00012438"/>
    </source>
</evidence>
<keyword evidence="7 12" id="KW-0812">Transmembrane</keyword>
<dbReference type="FunFam" id="1.10.287.130:FF:000001">
    <property type="entry name" value="Two-component sensor histidine kinase"/>
    <property type="match status" value="1"/>
</dbReference>
<dbReference type="InterPro" id="IPR005467">
    <property type="entry name" value="His_kinase_dom"/>
</dbReference>
<reference evidence="15" key="1">
    <citation type="submission" date="2024-06" db="EMBL/GenBank/DDBJ databases">
        <title>The genome sequences of Kitasatospora sp. strain HUAS MG31.</title>
        <authorList>
            <person name="Mo P."/>
        </authorList>
    </citation>
    <scope>NUCLEOTIDE SEQUENCE</scope>
    <source>
        <strain evidence="15">HUAS MG31</strain>
    </source>
</reference>
<dbReference type="PANTHER" id="PTHR43711">
    <property type="entry name" value="TWO-COMPONENT HISTIDINE KINASE"/>
    <property type="match status" value="1"/>
</dbReference>
<evidence type="ECO:0000256" key="7">
    <source>
        <dbReference type="ARBA" id="ARBA00022692"/>
    </source>
</evidence>
<dbReference type="SUPFAM" id="SSF55781">
    <property type="entry name" value="GAF domain-like"/>
    <property type="match status" value="1"/>
</dbReference>
<dbReference type="CDD" id="cd06225">
    <property type="entry name" value="HAMP"/>
    <property type="match status" value="1"/>
</dbReference>
<dbReference type="SMART" id="SM00065">
    <property type="entry name" value="GAF"/>
    <property type="match status" value="1"/>
</dbReference>
<keyword evidence="9 12" id="KW-1133">Transmembrane helix</keyword>
<dbReference type="Gene3D" id="1.10.287.130">
    <property type="match status" value="1"/>
</dbReference>
<keyword evidence="6" id="KW-0808">Transferase</keyword>
<accession>A0AAU8JT93</accession>
<dbReference type="InterPro" id="IPR036097">
    <property type="entry name" value="HisK_dim/P_sf"/>
</dbReference>
<dbReference type="GO" id="GO:0000155">
    <property type="term" value="F:phosphorelay sensor kinase activity"/>
    <property type="evidence" value="ECO:0007669"/>
    <property type="project" value="InterPro"/>
</dbReference>
<dbReference type="PANTHER" id="PTHR43711:SF1">
    <property type="entry name" value="HISTIDINE KINASE 1"/>
    <property type="match status" value="1"/>
</dbReference>
<protein>
    <recommendedName>
        <fullName evidence="4">histidine kinase</fullName>
        <ecNumber evidence="4">2.7.13.3</ecNumber>
    </recommendedName>
</protein>
<feature type="domain" description="Histidine kinase" evidence="13">
    <location>
        <begin position="478"/>
        <end position="696"/>
    </location>
</feature>
<evidence type="ECO:0000259" key="13">
    <source>
        <dbReference type="PROSITE" id="PS50109"/>
    </source>
</evidence>
<dbReference type="Gene3D" id="3.30.565.10">
    <property type="entry name" value="Histidine kinase-like ATPase, C-terminal domain"/>
    <property type="match status" value="1"/>
</dbReference>
<evidence type="ECO:0000256" key="9">
    <source>
        <dbReference type="ARBA" id="ARBA00022989"/>
    </source>
</evidence>
<organism evidence="15">
    <name type="scientific">Kitasatospora camelliae</name>
    <dbReference type="NCBI Taxonomy" id="3156397"/>
    <lineage>
        <taxon>Bacteria</taxon>
        <taxon>Bacillati</taxon>
        <taxon>Actinomycetota</taxon>
        <taxon>Actinomycetes</taxon>
        <taxon>Kitasatosporales</taxon>
        <taxon>Streptomycetaceae</taxon>
        <taxon>Kitasatospora</taxon>
    </lineage>
</organism>
<dbReference type="Gene3D" id="6.10.340.10">
    <property type="match status" value="1"/>
</dbReference>
<feature type="domain" description="HAMP" evidence="14">
    <location>
        <begin position="212"/>
        <end position="264"/>
    </location>
</feature>
<dbReference type="RefSeq" id="WP_354638561.1">
    <property type="nucleotide sequence ID" value="NZ_CP159872.1"/>
</dbReference>
<keyword evidence="15" id="KW-0547">Nucleotide-binding</keyword>
<evidence type="ECO:0000256" key="11">
    <source>
        <dbReference type="ARBA" id="ARBA00023136"/>
    </source>
</evidence>
<evidence type="ECO:0000256" key="1">
    <source>
        <dbReference type="ARBA" id="ARBA00000085"/>
    </source>
</evidence>
<evidence type="ECO:0000256" key="10">
    <source>
        <dbReference type="ARBA" id="ARBA00023012"/>
    </source>
</evidence>
<dbReference type="PROSITE" id="PS50109">
    <property type="entry name" value="HIS_KIN"/>
    <property type="match status" value="1"/>
</dbReference>
<keyword evidence="5" id="KW-0597">Phosphoprotein</keyword>
<dbReference type="InterPro" id="IPR004358">
    <property type="entry name" value="Sig_transdc_His_kin-like_C"/>
</dbReference>
<dbReference type="KEGG" id="kcm:ABWK59_06325"/>
<dbReference type="GO" id="GO:0005509">
    <property type="term" value="F:calcium ion binding"/>
    <property type="evidence" value="ECO:0007669"/>
    <property type="project" value="UniProtKB-ARBA"/>
</dbReference>
<dbReference type="SMART" id="SM00387">
    <property type="entry name" value="HATPase_c"/>
    <property type="match status" value="1"/>
</dbReference>
<dbReference type="InterPro" id="IPR050736">
    <property type="entry name" value="Sensor_HK_Regulatory"/>
</dbReference>
<evidence type="ECO:0000256" key="6">
    <source>
        <dbReference type="ARBA" id="ARBA00022679"/>
    </source>
</evidence>
<keyword evidence="8" id="KW-0418">Kinase</keyword>
<keyword evidence="11 12" id="KW-0472">Membrane</keyword>